<dbReference type="EMBL" id="KZ825469">
    <property type="protein sequence ID" value="PYI35528.1"/>
    <property type="molecule type" value="Genomic_DNA"/>
</dbReference>
<accession>A0A2V5IFP8</accession>
<evidence type="ECO:0000313" key="3">
    <source>
        <dbReference type="Proteomes" id="UP000248817"/>
    </source>
</evidence>
<keyword evidence="1" id="KW-1133">Transmembrane helix</keyword>
<name>A0A2V5IFP8_9EURO</name>
<dbReference type="Proteomes" id="UP000248817">
    <property type="component" value="Unassembled WGS sequence"/>
</dbReference>
<sequence length="117" mass="13248">MRLTKFADYLLRTIGTRLGCFLVTMSSYLWCFRRRTASKPGACKRPITKLDRQSEPSPGFFSPFFFCAGFQFKDPLHEAQDMVKSCTVLGENSRRLIRGGVARINPAGKRGHVRAIT</sequence>
<evidence type="ECO:0000256" key="1">
    <source>
        <dbReference type="SAM" id="Phobius"/>
    </source>
</evidence>
<evidence type="ECO:0000313" key="2">
    <source>
        <dbReference type="EMBL" id="PYI35528.1"/>
    </source>
</evidence>
<dbReference type="AlphaFoldDB" id="A0A2V5IFP8"/>
<gene>
    <name evidence="2" type="ORF">BP00DRAFT_235956</name>
</gene>
<feature type="transmembrane region" description="Helical" evidence="1">
    <location>
        <begin position="9"/>
        <end position="30"/>
    </location>
</feature>
<protein>
    <submittedName>
        <fullName evidence="2">Uncharacterized protein</fullName>
    </submittedName>
</protein>
<keyword evidence="3" id="KW-1185">Reference proteome</keyword>
<proteinExistence type="predicted"/>
<keyword evidence="1" id="KW-0472">Membrane</keyword>
<keyword evidence="1" id="KW-0812">Transmembrane</keyword>
<organism evidence="2 3">
    <name type="scientific">Aspergillus indologenus CBS 114.80</name>
    <dbReference type="NCBI Taxonomy" id="1450541"/>
    <lineage>
        <taxon>Eukaryota</taxon>
        <taxon>Fungi</taxon>
        <taxon>Dikarya</taxon>
        <taxon>Ascomycota</taxon>
        <taxon>Pezizomycotina</taxon>
        <taxon>Eurotiomycetes</taxon>
        <taxon>Eurotiomycetidae</taxon>
        <taxon>Eurotiales</taxon>
        <taxon>Aspergillaceae</taxon>
        <taxon>Aspergillus</taxon>
        <taxon>Aspergillus subgen. Circumdati</taxon>
    </lineage>
</organism>
<reference evidence="2 3" key="1">
    <citation type="submission" date="2018-02" db="EMBL/GenBank/DDBJ databases">
        <title>The genomes of Aspergillus section Nigri reveals drivers in fungal speciation.</title>
        <authorList>
            <consortium name="DOE Joint Genome Institute"/>
            <person name="Vesth T.C."/>
            <person name="Nybo J."/>
            <person name="Theobald S."/>
            <person name="Brandl J."/>
            <person name="Frisvad J.C."/>
            <person name="Nielsen K.F."/>
            <person name="Lyhne E.K."/>
            <person name="Kogle M.E."/>
            <person name="Kuo A."/>
            <person name="Riley R."/>
            <person name="Clum A."/>
            <person name="Nolan M."/>
            <person name="Lipzen A."/>
            <person name="Salamov A."/>
            <person name="Henrissat B."/>
            <person name="Wiebenga A."/>
            <person name="De vries R.P."/>
            <person name="Grigoriev I.V."/>
            <person name="Mortensen U.H."/>
            <person name="Andersen M.R."/>
            <person name="Baker S.E."/>
        </authorList>
    </citation>
    <scope>NUCLEOTIDE SEQUENCE [LARGE SCALE GENOMIC DNA]</scope>
    <source>
        <strain evidence="2 3">CBS 114.80</strain>
    </source>
</reference>